<sequence>MMNQYDKVYGCLLAAAIGDAMGCPLETRTVSLIKRDFGNGEFVYDYMIPLPDSIAYDMPRAYVTDDFSCAYLSGKYFAADHGRITRRAAIDALLEWKNSEDTRIFYERYCGPSTRRGLEQLEGKKMDTSRDYLLCNNRTATNGGGMKGWIVGLFDPGNVDKAIDDALVMCQITHYNPIALSGAAAVAAAVAQAMVKGARLDEVLEAGLYGAGEGYRRAQRFAQPSAGASVEKRMDLAIQIGLKYANDFEKCVVEMTDLIVSGLNANESIPCAFGYLAAGGADVMRTIYMAVNSGNDSDTTAIMAGAMAGALRGSSGISSNHVETLKEANPFIDFEGFADEICRVTN</sequence>
<feature type="binding site" evidence="3">
    <location>
        <position position="65"/>
    </location>
    <ligand>
        <name>Mg(2+)</name>
        <dbReference type="ChEBI" id="CHEBI:18420"/>
        <label>1</label>
    </ligand>
</feature>
<dbReference type="PANTHER" id="PTHR16222:SF24">
    <property type="entry name" value="ADP-RIBOSYLHYDROLASE ARH3"/>
    <property type="match status" value="1"/>
</dbReference>
<dbReference type="Gene3D" id="1.10.4080.10">
    <property type="entry name" value="ADP-ribosylation/Crystallin J1"/>
    <property type="match status" value="1"/>
</dbReference>
<gene>
    <name evidence="4" type="ORF">KTH89_07715</name>
</gene>
<evidence type="ECO:0000256" key="1">
    <source>
        <dbReference type="ARBA" id="ARBA00010702"/>
    </source>
</evidence>
<comment type="cofactor">
    <cofactor evidence="3">
        <name>Mg(2+)</name>
        <dbReference type="ChEBI" id="CHEBI:18420"/>
    </cofactor>
    <text evidence="3">Binds 2 magnesium ions per subunit.</text>
</comment>
<dbReference type="InterPro" id="IPR050792">
    <property type="entry name" value="ADP-ribosylglycohydrolase"/>
</dbReference>
<keyword evidence="2" id="KW-0378">Hydrolase</keyword>
<feature type="binding site" evidence="3">
    <location>
        <position position="296"/>
    </location>
    <ligand>
        <name>Mg(2+)</name>
        <dbReference type="ChEBI" id="CHEBI:18420"/>
        <label>1</label>
    </ligand>
</feature>
<comment type="caution">
    <text evidence="4">The sequence shown here is derived from an EMBL/GenBank/DDBJ whole genome shotgun (WGS) entry which is preliminary data.</text>
</comment>
<dbReference type="PANTHER" id="PTHR16222">
    <property type="entry name" value="ADP-RIBOSYLGLYCOHYDROLASE"/>
    <property type="match status" value="1"/>
</dbReference>
<dbReference type="InterPro" id="IPR036705">
    <property type="entry name" value="Ribosyl_crysJ1_sf"/>
</dbReference>
<feature type="binding site" evidence="3">
    <location>
        <position position="66"/>
    </location>
    <ligand>
        <name>Mg(2+)</name>
        <dbReference type="ChEBI" id="CHEBI:18420"/>
        <label>1</label>
    </ligand>
</feature>
<accession>A0A949JYH5</accession>
<name>A0A949JYH5_9FIRM</name>
<keyword evidence="3" id="KW-0479">Metal-binding</keyword>
<proteinExistence type="inferred from homology"/>
<dbReference type="Proteomes" id="UP000712157">
    <property type="component" value="Unassembled WGS sequence"/>
</dbReference>
<dbReference type="InterPro" id="IPR005502">
    <property type="entry name" value="Ribosyl_crysJ1"/>
</dbReference>
<dbReference type="SUPFAM" id="SSF101478">
    <property type="entry name" value="ADP-ribosylglycohydrolase"/>
    <property type="match status" value="1"/>
</dbReference>
<dbReference type="AlphaFoldDB" id="A0A949JYH5"/>
<dbReference type="GO" id="GO:0046872">
    <property type="term" value="F:metal ion binding"/>
    <property type="evidence" value="ECO:0007669"/>
    <property type="project" value="UniProtKB-KW"/>
</dbReference>
<organism evidence="4 5">
    <name type="scientific">Diplocloster agilis</name>
    <dbReference type="NCBI Taxonomy" id="2850323"/>
    <lineage>
        <taxon>Bacteria</taxon>
        <taxon>Bacillati</taxon>
        <taxon>Bacillota</taxon>
        <taxon>Clostridia</taxon>
        <taxon>Lachnospirales</taxon>
        <taxon>Lachnospiraceae</taxon>
        <taxon>Diplocloster</taxon>
    </lineage>
</organism>
<feature type="binding site" evidence="3">
    <location>
        <position position="298"/>
    </location>
    <ligand>
        <name>Mg(2+)</name>
        <dbReference type="ChEBI" id="CHEBI:18420"/>
        <label>1</label>
    </ligand>
</feature>
<feature type="binding site" evidence="3">
    <location>
        <position position="299"/>
    </location>
    <ligand>
        <name>Mg(2+)</name>
        <dbReference type="ChEBI" id="CHEBI:18420"/>
        <label>1</label>
    </ligand>
</feature>
<reference evidence="4" key="1">
    <citation type="submission" date="2021-06" db="EMBL/GenBank/DDBJ databases">
        <title>Description of novel taxa of the family Lachnospiraceae.</title>
        <authorList>
            <person name="Chaplin A.V."/>
            <person name="Sokolova S.R."/>
            <person name="Pikina A.P."/>
            <person name="Korzhanova M."/>
            <person name="Belova V."/>
            <person name="Korostin D."/>
            <person name="Efimov B.A."/>
        </authorList>
    </citation>
    <scope>NUCLEOTIDE SEQUENCE</scope>
    <source>
        <strain evidence="4">ASD5720</strain>
    </source>
</reference>
<comment type="similarity">
    <text evidence="1">Belongs to the ADP-ribosylglycohydrolase family.</text>
</comment>
<evidence type="ECO:0000256" key="3">
    <source>
        <dbReference type="PIRSR" id="PIRSR605502-1"/>
    </source>
</evidence>
<dbReference type="RefSeq" id="WP_238721280.1">
    <property type="nucleotide sequence ID" value="NZ_JAHQCW010000009.1"/>
</dbReference>
<keyword evidence="3" id="KW-0460">Magnesium</keyword>
<dbReference type="Pfam" id="PF03747">
    <property type="entry name" value="ADP_ribosyl_GH"/>
    <property type="match status" value="1"/>
</dbReference>
<keyword evidence="5" id="KW-1185">Reference proteome</keyword>
<protein>
    <submittedName>
        <fullName evidence="4">ADP-ribosylglycohydrolase family protein</fullName>
    </submittedName>
</protein>
<dbReference type="EMBL" id="JAHQCW010000009">
    <property type="protein sequence ID" value="MBU9736419.1"/>
    <property type="molecule type" value="Genomic_DNA"/>
</dbReference>
<dbReference type="GO" id="GO:0016787">
    <property type="term" value="F:hydrolase activity"/>
    <property type="evidence" value="ECO:0007669"/>
    <property type="project" value="UniProtKB-KW"/>
</dbReference>
<feature type="binding site" evidence="3">
    <location>
        <position position="64"/>
    </location>
    <ligand>
        <name>Mg(2+)</name>
        <dbReference type="ChEBI" id="CHEBI:18420"/>
        <label>1</label>
    </ligand>
</feature>
<evidence type="ECO:0000313" key="5">
    <source>
        <dbReference type="Proteomes" id="UP000712157"/>
    </source>
</evidence>
<evidence type="ECO:0000313" key="4">
    <source>
        <dbReference type="EMBL" id="MBU9736419.1"/>
    </source>
</evidence>
<evidence type="ECO:0000256" key="2">
    <source>
        <dbReference type="ARBA" id="ARBA00022801"/>
    </source>
</evidence>